<evidence type="ECO:0000256" key="1">
    <source>
        <dbReference type="SAM" id="MobiDB-lite"/>
    </source>
</evidence>
<feature type="compositionally biased region" description="Acidic residues" evidence="1">
    <location>
        <begin position="318"/>
        <end position="329"/>
    </location>
</feature>
<proteinExistence type="predicted"/>
<dbReference type="GeneID" id="18875021"/>
<dbReference type="eggNOG" id="ENOG502T49U">
    <property type="taxonomic scope" value="Eukaryota"/>
</dbReference>
<feature type="compositionally biased region" description="Acidic residues" evidence="1">
    <location>
        <begin position="242"/>
        <end position="268"/>
    </location>
</feature>
<dbReference type="RefSeq" id="XP_007373503.1">
    <property type="nucleotide sequence ID" value="XM_007373441.1"/>
</dbReference>
<keyword evidence="3" id="KW-1185">Reference proteome</keyword>
<protein>
    <submittedName>
        <fullName evidence="2">Uncharacterized protein</fullName>
    </submittedName>
</protein>
<dbReference type="AlphaFoldDB" id="G3AJL9"/>
<dbReference type="HOGENOM" id="CLU_060786_0_0_1"/>
<dbReference type="InParanoid" id="G3AJL9"/>
<feature type="region of interest" description="Disordered" evidence="1">
    <location>
        <begin position="233"/>
        <end position="329"/>
    </location>
</feature>
<dbReference type="KEGG" id="spaa:SPAPADRAFT_65124"/>
<dbReference type="OrthoDB" id="4094291at2759"/>
<name>G3AJL9_SPAPN</name>
<organism evidence="3">
    <name type="scientific">Spathaspora passalidarum (strain NRRL Y-27907 / 11-Y1)</name>
    <dbReference type="NCBI Taxonomy" id="619300"/>
    <lineage>
        <taxon>Eukaryota</taxon>
        <taxon>Fungi</taxon>
        <taxon>Dikarya</taxon>
        <taxon>Ascomycota</taxon>
        <taxon>Saccharomycotina</taxon>
        <taxon>Pichiomycetes</taxon>
        <taxon>Debaryomycetaceae</taxon>
        <taxon>Spathaspora</taxon>
    </lineage>
</organism>
<dbReference type="OMA" id="NSENREW"/>
<evidence type="ECO:0000313" key="3">
    <source>
        <dbReference type="Proteomes" id="UP000000709"/>
    </source>
</evidence>
<gene>
    <name evidence="2" type="ORF">SPAPADRAFT_65124</name>
</gene>
<reference evidence="2 3" key="1">
    <citation type="journal article" date="2011" name="Proc. Natl. Acad. Sci. U.S.A.">
        <title>Comparative genomics of xylose-fermenting fungi for enhanced biofuel production.</title>
        <authorList>
            <person name="Wohlbach D.J."/>
            <person name="Kuo A."/>
            <person name="Sato T.K."/>
            <person name="Potts K.M."/>
            <person name="Salamov A.A."/>
            <person name="LaButti K.M."/>
            <person name="Sun H."/>
            <person name="Clum A."/>
            <person name="Pangilinan J.L."/>
            <person name="Lindquist E.A."/>
            <person name="Lucas S."/>
            <person name="Lapidus A."/>
            <person name="Jin M."/>
            <person name="Gunawan C."/>
            <person name="Balan V."/>
            <person name="Dale B.E."/>
            <person name="Jeffries T.W."/>
            <person name="Zinkel R."/>
            <person name="Barry K.W."/>
            <person name="Grigoriev I.V."/>
            <person name="Gasch A.P."/>
        </authorList>
    </citation>
    <scope>NUCLEOTIDE SEQUENCE [LARGE SCALE GENOMIC DNA]</scope>
    <source>
        <strain evidence="3">NRRL Y-27907 / 11-Y1</strain>
    </source>
</reference>
<evidence type="ECO:0000313" key="2">
    <source>
        <dbReference type="EMBL" id="EGW33919.1"/>
    </source>
</evidence>
<dbReference type="Proteomes" id="UP000000709">
    <property type="component" value="Unassembled WGS sequence"/>
</dbReference>
<dbReference type="EMBL" id="GL996500">
    <property type="protein sequence ID" value="EGW33919.1"/>
    <property type="molecule type" value="Genomic_DNA"/>
</dbReference>
<feature type="compositionally biased region" description="Basic and acidic residues" evidence="1">
    <location>
        <begin position="269"/>
        <end position="290"/>
    </location>
</feature>
<accession>G3AJL9</accession>
<sequence length="329" mass="38163">MSHISPEQEKIAILKHHLNATLETFNSAHELVENSESIIRGATDETPQALKKQFILDSFKITKTHKDYKHWELEQANQFIDNGIFEYNRVIASIHRVNTHLEKLTEEYEQIAKTVTIPEFQFSVKTLEIYGDESLLKLIPEGAKIVKLSELFSLDPKSNLAMLDYQVISKLINIEFKLRIELRIKYEILNVIKTKVMANNSKWSARNNYLQDFLDKKLAAAFNEVEKVKNAEGVSVKQAESDMSDIEEDEANMQEIEEEEEESEDEHIEDERHIEEERVEEHIEEEHAEEHIEEDIDIEDKPSTDDLSVAPTRPSAEPSDDDEDDEMLI</sequence>